<dbReference type="STRING" id="716816.BST96_09100"/>
<evidence type="ECO:0000313" key="2">
    <source>
        <dbReference type="Proteomes" id="UP000193450"/>
    </source>
</evidence>
<evidence type="ECO:0000313" key="1">
    <source>
        <dbReference type="EMBL" id="ARN74263.1"/>
    </source>
</evidence>
<organism evidence="1 2">
    <name type="scientific">Oceanicoccus sagamiensis</name>
    <dbReference type="NCBI Taxonomy" id="716816"/>
    <lineage>
        <taxon>Bacteria</taxon>
        <taxon>Pseudomonadati</taxon>
        <taxon>Pseudomonadota</taxon>
        <taxon>Gammaproteobacteria</taxon>
        <taxon>Cellvibrionales</taxon>
        <taxon>Spongiibacteraceae</taxon>
        <taxon>Oceanicoccus</taxon>
    </lineage>
</organism>
<dbReference type="RefSeq" id="WP_085758401.1">
    <property type="nucleotide sequence ID" value="NZ_CP019343.1"/>
</dbReference>
<protein>
    <recommendedName>
        <fullName evidence="3">Phosphate ABC transporter substrate-binding protein</fullName>
    </recommendedName>
</protein>
<dbReference type="SUPFAM" id="SSF53850">
    <property type="entry name" value="Periplasmic binding protein-like II"/>
    <property type="match status" value="1"/>
</dbReference>
<dbReference type="Gene3D" id="3.40.190.10">
    <property type="entry name" value="Periplasmic binding protein-like II"/>
    <property type="match status" value="1"/>
</dbReference>
<dbReference type="AlphaFoldDB" id="A0A1X9NJW3"/>
<name>A0A1X9NJW3_9GAMM</name>
<keyword evidence="2" id="KW-1185">Reference proteome</keyword>
<gene>
    <name evidence="1" type="ORF">BST96_09100</name>
</gene>
<accession>A0A1X9NJW3</accession>
<sequence length="146" mass="16138">MMAINERNKIAATLLAILWLIAPRLHADIAVVVHPDAKIETISPAYVVNIFLGKVKTLPNGQIVIPIDQSRESEARLTFYKKLANKNQNQLNAYWARQVFTGKGQPPSQVANSESIKLLISDNPSMIGYMDSKTLDSSVKAILLIP</sequence>
<dbReference type="EMBL" id="CP019343">
    <property type="protein sequence ID" value="ARN74263.1"/>
    <property type="molecule type" value="Genomic_DNA"/>
</dbReference>
<reference evidence="1 2" key="1">
    <citation type="submission" date="2016-11" db="EMBL/GenBank/DDBJ databases">
        <title>Trade-off between light-utilization and light-protection in marine flavobacteria.</title>
        <authorList>
            <person name="Kumagai Y."/>
        </authorList>
    </citation>
    <scope>NUCLEOTIDE SEQUENCE [LARGE SCALE GENOMIC DNA]</scope>
    <source>
        <strain evidence="1 2">NBRC 107125</strain>
    </source>
</reference>
<dbReference type="KEGG" id="osg:BST96_09100"/>
<evidence type="ECO:0008006" key="3">
    <source>
        <dbReference type="Google" id="ProtNLM"/>
    </source>
</evidence>
<dbReference type="OrthoDB" id="5368544at2"/>
<proteinExistence type="predicted"/>
<dbReference type="Proteomes" id="UP000193450">
    <property type="component" value="Chromosome"/>
</dbReference>